<evidence type="ECO:0000313" key="6">
    <source>
        <dbReference type="Proteomes" id="UP000472276"/>
    </source>
</evidence>
<evidence type="ECO:0008006" key="7">
    <source>
        <dbReference type="Google" id="ProtNLM"/>
    </source>
</evidence>
<gene>
    <name evidence="5" type="primary">LOC116333247</name>
</gene>
<dbReference type="InterPro" id="IPR002843">
    <property type="entry name" value="ATPase_V0-cplx_csu/dsu"/>
</dbReference>
<dbReference type="Gene3D" id="1.20.1690.10">
    <property type="entry name" value="V-type ATP synthase subunit C domain"/>
    <property type="match status" value="2"/>
</dbReference>
<evidence type="ECO:0000256" key="1">
    <source>
        <dbReference type="ARBA" id="ARBA00006709"/>
    </source>
</evidence>
<dbReference type="InterPro" id="IPR016727">
    <property type="entry name" value="ATPase_V0-cplx_dsu"/>
</dbReference>
<reference evidence="5" key="2">
    <citation type="submission" date="2025-09" db="UniProtKB">
        <authorList>
            <consortium name="Ensembl"/>
        </authorList>
    </citation>
    <scope>IDENTIFICATION</scope>
</reference>
<proteinExistence type="inferred from homology"/>
<dbReference type="AlphaFoldDB" id="A0A668RHR7"/>
<protein>
    <recommendedName>
        <fullName evidence="7">V-type proton ATPase subunit</fullName>
    </recommendedName>
</protein>
<keyword evidence="2" id="KW-0813">Transport</keyword>
<dbReference type="SUPFAM" id="SSF103486">
    <property type="entry name" value="V-type ATP synthase subunit C"/>
    <property type="match status" value="1"/>
</dbReference>
<reference evidence="5" key="1">
    <citation type="submission" date="2025-08" db="UniProtKB">
        <authorList>
            <consortium name="Ensembl"/>
        </authorList>
    </citation>
    <scope>IDENTIFICATION</scope>
</reference>
<dbReference type="FunFam" id="1.20.1690.10:FF:000002">
    <property type="entry name" value="V-type proton ATPase subunit"/>
    <property type="match status" value="1"/>
</dbReference>
<evidence type="ECO:0000313" key="5">
    <source>
        <dbReference type="Ensembl" id="ENSOABP00000003958.2"/>
    </source>
</evidence>
<dbReference type="FunFam" id="1.20.1690.10:FF:000001">
    <property type="entry name" value="V-type proton ATPase subunit"/>
    <property type="match status" value="1"/>
</dbReference>
<comment type="similarity">
    <text evidence="1">Belongs to the V-ATPase V0D/AC39 subunit family.</text>
</comment>
<dbReference type="Ensembl" id="ENSOABT00000004112.2">
    <property type="protein sequence ID" value="ENSOABP00000003958.2"/>
    <property type="gene ID" value="ENSOABG00000002239.2"/>
</dbReference>
<dbReference type="PANTHER" id="PTHR11028">
    <property type="entry name" value="VACUOLAR ATP SYNTHASE SUBUNIT AC39"/>
    <property type="match status" value="1"/>
</dbReference>
<sequence>MDSAVRSAKRLLETSKRDGTDFYLNLLHLRNTPQDNILGSPAQRLLSRRTRSTLPVCKKLLPPTAKVTTTIKTQLTKKRKIQKQHYDRSSKLLSPLRPNEVMRLQTQRGHDKIGVVSKVCAEPRSYGLVRGFKAGILSQADYLNLVQCETLEDLKLHLQSTDYGSFLANEASPLTVSVIDDKLKEKMVVEFRHMRNQSYEPLASFMDFITYSYMIDNVILLITGTLHQRAISELVPKCHPLGSFEQMEAVNIAQTPAELYNAILVDTPLVSVAFTAFFQDCISEQDLDEMNIEIIRNTLYKAYLEAFYKFCSNLGGTTADTMCPILEFEADRRAFIITINSFGTELSKEDRAKLFPHCGKLYPEGLAQLARADDYEQVKAVADFYPEYKLLFEGAGSNPGDKTLEDRFFEHEVKLNKLAFLNQFHFSVFYAYVKLKEQECRNIVWIAECIAQRHRAKIDNYIPIF</sequence>
<dbReference type="InterPro" id="IPR035067">
    <property type="entry name" value="V-type_ATPase_csu/dsu"/>
</dbReference>
<dbReference type="GO" id="GO:0046961">
    <property type="term" value="F:proton-transporting ATPase activity, rotational mechanism"/>
    <property type="evidence" value="ECO:0007669"/>
    <property type="project" value="InterPro"/>
</dbReference>
<organism evidence="5 6">
    <name type="scientific">Oreochromis aureus</name>
    <name type="common">Israeli tilapia</name>
    <name type="synonym">Chromis aureus</name>
    <dbReference type="NCBI Taxonomy" id="47969"/>
    <lineage>
        <taxon>Eukaryota</taxon>
        <taxon>Metazoa</taxon>
        <taxon>Chordata</taxon>
        <taxon>Craniata</taxon>
        <taxon>Vertebrata</taxon>
        <taxon>Euteleostomi</taxon>
        <taxon>Actinopterygii</taxon>
        <taxon>Neopterygii</taxon>
        <taxon>Teleostei</taxon>
        <taxon>Neoteleostei</taxon>
        <taxon>Acanthomorphata</taxon>
        <taxon>Ovalentaria</taxon>
        <taxon>Cichlomorphae</taxon>
        <taxon>Cichliformes</taxon>
        <taxon>Cichlidae</taxon>
        <taxon>African cichlids</taxon>
        <taxon>Pseudocrenilabrinae</taxon>
        <taxon>Oreochromini</taxon>
        <taxon>Oreochromis</taxon>
    </lineage>
</organism>
<name>A0A668RHR7_OREAU</name>
<dbReference type="InterPro" id="IPR036079">
    <property type="entry name" value="ATPase_csu/dsu_sf"/>
</dbReference>
<dbReference type="Proteomes" id="UP000472276">
    <property type="component" value="Unassembled WGS sequence"/>
</dbReference>
<evidence type="ECO:0000256" key="3">
    <source>
        <dbReference type="ARBA" id="ARBA00022781"/>
    </source>
</evidence>
<keyword evidence="6" id="KW-1185">Reference proteome</keyword>
<keyword evidence="3" id="KW-0375">Hydrogen ion transport</keyword>
<dbReference type="Pfam" id="PF01992">
    <property type="entry name" value="vATP-synt_AC39"/>
    <property type="match status" value="1"/>
</dbReference>
<evidence type="ECO:0000256" key="4">
    <source>
        <dbReference type="ARBA" id="ARBA00023065"/>
    </source>
</evidence>
<dbReference type="InterPro" id="IPR044911">
    <property type="entry name" value="V-type_ATPase_csu/dsu_dom_3"/>
</dbReference>
<keyword evidence="4" id="KW-0406">Ion transport</keyword>
<evidence type="ECO:0000256" key="2">
    <source>
        <dbReference type="ARBA" id="ARBA00022448"/>
    </source>
</evidence>
<accession>A0A668RHR7</accession>
<dbReference type="GO" id="GO:0033179">
    <property type="term" value="C:proton-transporting V-type ATPase, V0 domain"/>
    <property type="evidence" value="ECO:0007669"/>
    <property type="project" value="InterPro"/>
</dbReference>
<dbReference type="Gene3D" id="1.10.132.50">
    <property type="entry name" value="ATP synthase (C/AC39) subunit, domain 3"/>
    <property type="match status" value="1"/>
</dbReference>